<reference evidence="3" key="1">
    <citation type="journal article" date="2021" name="BMC Genomics">
        <title>Chromosome-level genome assembly and manually-curated proteome of model necrotroph Parastagonospora nodorum Sn15 reveals a genome-wide trove of candidate effector homologs, and redundancy of virulence-related functions within an accessory chromosome.</title>
        <authorList>
            <person name="Bertazzoni S."/>
            <person name="Jones D.A.B."/>
            <person name="Phan H.T."/>
            <person name="Tan K.-C."/>
            <person name="Hane J.K."/>
        </authorList>
    </citation>
    <scope>NUCLEOTIDE SEQUENCE [LARGE SCALE GENOMIC DNA]</scope>
    <source>
        <strain evidence="3">SN15 / ATCC MYA-4574 / FGSC 10173)</strain>
    </source>
</reference>
<dbReference type="AlphaFoldDB" id="A0A7U2ERW0"/>
<dbReference type="RefSeq" id="XP_001792513.1">
    <property type="nucleotide sequence ID" value="XM_001792461.1"/>
</dbReference>
<feature type="region of interest" description="Disordered" evidence="1">
    <location>
        <begin position="75"/>
        <end position="118"/>
    </location>
</feature>
<organism evidence="2 3">
    <name type="scientific">Phaeosphaeria nodorum (strain SN15 / ATCC MYA-4574 / FGSC 10173)</name>
    <name type="common">Glume blotch fungus</name>
    <name type="synonym">Parastagonospora nodorum</name>
    <dbReference type="NCBI Taxonomy" id="321614"/>
    <lineage>
        <taxon>Eukaryota</taxon>
        <taxon>Fungi</taxon>
        <taxon>Dikarya</taxon>
        <taxon>Ascomycota</taxon>
        <taxon>Pezizomycotina</taxon>
        <taxon>Dothideomycetes</taxon>
        <taxon>Pleosporomycetidae</taxon>
        <taxon>Pleosporales</taxon>
        <taxon>Pleosporineae</taxon>
        <taxon>Phaeosphaeriaceae</taxon>
        <taxon>Parastagonospora</taxon>
    </lineage>
</organism>
<dbReference type="EMBL" id="CP069024">
    <property type="protein sequence ID" value="QRC91667.1"/>
    <property type="molecule type" value="Genomic_DNA"/>
</dbReference>
<dbReference type="VEuPathDB" id="FungiDB:JI435_018880"/>
<name>A0A7U2ERW0_PHANO</name>
<protein>
    <submittedName>
        <fullName evidence="2">Uncharacterized protein</fullName>
    </submittedName>
</protein>
<proteinExistence type="predicted"/>
<accession>A0A7U2ERW0</accession>
<gene>
    <name evidence="2" type="ORF">JI435_018880</name>
</gene>
<evidence type="ECO:0000313" key="3">
    <source>
        <dbReference type="Proteomes" id="UP000663193"/>
    </source>
</evidence>
<evidence type="ECO:0000256" key="1">
    <source>
        <dbReference type="SAM" id="MobiDB-lite"/>
    </source>
</evidence>
<keyword evidence="3" id="KW-1185">Reference proteome</keyword>
<feature type="compositionally biased region" description="Polar residues" evidence="1">
    <location>
        <begin position="106"/>
        <end position="117"/>
    </location>
</feature>
<dbReference type="Proteomes" id="UP000663193">
    <property type="component" value="Chromosome 2"/>
</dbReference>
<sequence length="219" mass="23837">MRSNAGRRTRLRAPRRRASRGAAVLAEWLQLHALVFLAPGVSHTRMCGSDQGRQGRFVVAAVFSSSGAVHWRGKQAAGHCQTGEPQHHQPAIHRAHNPPPSPRVQALSNPSPQQQQRPGGFMMHCVCATCRQMTRIRTVTPPEASSRTTPVLRDFGASLCQAAGSFTASSDAQSGAHPWLGSHQLINSTRRMGQDAADGWTKRTTSLERNLTSSSYMID</sequence>
<evidence type="ECO:0000313" key="2">
    <source>
        <dbReference type="EMBL" id="QRC91667.1"/>
    </source>
</evidence>
<dbReference type="KEGG" id="pno:SNOG_01888"/>